<dbReference type="InterPro" id="IPR004864">
    <property type="entry name" value="LEA_2"/>
</dbReference>
<dbReference type="Proteomes" id="UP000525078">
    <property type="component" value="Unassembled WGS sequence"/>
</dbReference>
<proteinExistence type="predicted"/>
<reference evidence="3 4" key="1">
    <citation type="journal article" date="2020" name="bioRxiv">
        <title>Sequence and annotation of 42 cannabis genomes reveals extensive copy number variation in cannabinoid synthesis and pathogen resistance genes.</title>
        <authorList>
            <person name="Mckernan K.J."/>
            <person name="Helbert Y."/>
            <person name="Kane L.T."/>
            <person name="Ebling H."/>
            <person name="Zhang L."/>
            <person name="Liu B."/>
            <person name="Eaton Z."/>
            <person name="Mclaughlin S."/>
            <person name="Kingan S."/>
            <person name="Baybayan P."/>
            <person name="Concepcion G."/>
            <person name="Jordan M."/>
            <person name="Riva A."/>
            <person name="Barbazuk W."/>
            <person name="Harkins T."/>
        </authorList>
    </citation>
    <scope>NUCLEOTIDE SEQUENCE [LARGE SCALE GENOMIC DNA]</scope>
    <source>
        <strain evidence="4">cv. Jamaican Lion 4</strain>
        <tissue evidence="3">Leaf</tissue>
    </source>
</reference>
<feature type="transmembrane region" description="Helical" evidence="1">
    <location>
        <begin position="40"/>
        <end position="63"/>
    </location>
</feature>
<gene>
    <name evidence="3" type="ORF">F8388_003192</name>
</gene>
<dbReference type="Gene3D" id="2.60.40.1820">
    <property type="match status" value="1"/>
</dbReference>
<feature type="domain" description="Late embryogenesis abundant protein LEA-2 subgroup" evidence="2">
    <location>
        <begin position="99"/>
        <end position="196"/>
    </location>
</feature>
<evidence type="ECO:0000256" key="1">
    <source>
        <dbReference type="SAM" id="Phobius"/>
    </source>
</evidence>
<sequence length="219" mass="24191">MEVALTSSSPQTSSAAVKAIPIASDSSKPNHSRYRKRRNICLCTCSVLSLLILVLVILALTVFKPKDPTTTVNTFSIKDLDLDIQPLRVDLNLTLGLDVSIKNKNKVGFKYKNCTAALNYRGQQVGSIDLPADEIPSDKTKRMNITLTIMVDRLLSETKFYSDVLAGLMPMNTYIKMSGKVKILGIFKIHVKTTSSCDFNVRISTRSITDQSCTNKAKL</sequence>
<dbReference type="AlphaFoldDB" id="A0A7J6EEP5"/>
<keyword evidence="1" id="KW-0812">Transmembrane</keyword>
<dbReference type="InterPro" id="IPR055301">
    <property type="entry name" value="Lea14-like_2"/>
</dbReference>
<evidence type="ECO:0000313" key="3">
    <source>
        <dbReference type="EMBL" id="KAF4356897.1"/>
    </source>
</evidence>
<keyword evidence="1" id="KW-1133">Transmembrane helix</keyword>
<organism evidence="3 4">
    <name type="scientific">Cannabis sativa</name>
    <name type="common">Hemp</name>
    <name type="synonym">Marijuana</name>
    <dbReference type="NCBI Taxonomy" id="3483"/>
    <lineage>
        <taxon>Eukaryota</taxon>
        <taxon>Viridiplantae</taxon>
        <taxon>Streptophyta</taxon>
        <taxon>Embryophyta</taxon>
        <taxon>Tracheophyta</taxon>
        <taxon>Spermatophyta</taxon>
        <taxon>Magnoliopsida</taxon>
        <taxon>eudicotyledons</taxon>
        <taxon>Gunneridae</taxon>
        <taxon>Pentapetalae</taxon>
        <taxon>rosids</taxon>
        <taxon>fabids</taxon>
        <taxon>Rosales</taxon>
        <taxon>Cannabaceae</taxon>
        <taxon>Cannabis</taxon>
    </lineage>
</organism>
<dbReference type="PANTHER" id="PTHR31852">
    <property type="entry name" value="LATE EMBRYOGENESIS ABUNDANT (LEA) HYDROXYPROLINE-RICH GLYCOPROTEIN FAMILY"/>
    <property type="match status" value="1"/>
</dbReference>
<evidence type="ECO:0000313" key="4">
    <source>
        <dbReference type="Proteomes" id="UP000525078"/>
    </source>
</evidence>
<comment type="caution">
    <text evidence="3">The sequence shown here is derived from an EMBL/GenBank/DDBJ whole genome shotgun (WGS) entry which is preliminary data.</text>
</comment>
<protein>
    <recommendedName>
        <fullName evidence="2">Late embryogenesis abundant protein LEA-2 subgroup domain-containing protein</fullName>
    </recommendedName>
</protein>
<evidence type="ECO:0000259" key="2">
    <source>
        <dbReference type="Pfam" id="PF03168"/>
    </source>
</evidence>
<dbReference type="SUPFAM" id="SSF117070">
    <property type="entry name" value="LEA14-like"/>
    <property type="match status" value="1"/>
</dbReference>
<keyword evidence="1" id="KW-0472">Membrane</keyword>
<name>A0A7J6EEP5_CANSA</name>
<accession>A0A7J6EEP5</accession>
<dbReference type="EMBL" id="JAATIP010000244">
    <property type="protein sequence ID" value="KAF4356897.1"/>
    <property type="molecule type" value="Genomic_DNA"/>
</dbReference>
<dbReference type="Pfam" id="PF03168">
    <property type="entry name" value="LEA_2"/>
    <property type="match status" value="1"/>
</dbReference>